<protein>
    <submittedName>
        <fullName evidence="2">DUF2474 domain-containing protein</fullName>
    </submittedName>
</protein>
<dbReference type="Pfam" id="PF10617">
    <property type="entry name" value="DUF2474"/>
    <property type="match status" value="1"/>
</dbReference>
<keyword evidence="1" id="KW-0812">Transmembrane</keyword>
<dbReference type="InterPro" id="IPR018895">
    <property type="entry name" value="DUF2474"/>
</dbReference>
<feature type="transmembrane region" description="Helical" evidence="1">
    <location>
        <begin position="12"/>
        <end position="33"/>
    </location>
</feature>
<keyword evidence="3" id="KW-1185">Reference proteome</keyword>
<evidence type="ECO:0000313" key="2">
    <source>
        <dbReference type="EMBL" id="MCS0656915.1"/>
    </source>
</evidence>
<dbReference type="RefSeq" id="WP_258810085.1">
    <property type="nucleotide sequence ID" value="NZ_JANUGU010000001.1"/>
</dbReference>
<sequence length="43" mass="4638">MRSQTRLWLGRLGWMAALWAGGVCALGAVALLLHIAMRAAGMR</sequence>
<proteinExistence type="predicted"/>
<dbReference type="Proteomes" id="UP001204621">
    <property type="component" value="Unassembled WGS sequence"/>
</dbReference>
<evidence type="ECO:0000313" key="3">
    <source>
        <dbReference type="Proteomes" id="UP001204621"/>
    </source>
</evidence>
<evidence type="ECO:0000256" key="1">
    <source>
        <dbReference type="SAM" id="Phobius"/>
    </source>
</evidence>
<comment type="caution">
    <text evidence="2">The sequence shown here is derived from an EMBL/GenBank/DDBJ whole genome shotgun (WGS) entry which is preliminary data.</text>
</comment>
<keyword evidence="1" id="KW-0472">Membrane</keyword>
<name>A0ABT2CUP0_9BURK</name>
<gene>
    <name evidence="2" type="ORF">NX778_02435</name>
</gene>
<reference evidence="2 3" key="1">
    <citation type="submission" date="2022-08" db="EMBL/GenBank/DDBJ databases">
        <title>Reclassification of Massilia species as members of the genera Telluria, Duganella, Pseudoduganella, Mokoshia gen. nov. and Zemynaea gen. nov. using orthogonal and non-orthogonal genome-based approaches.</title>
        <authorList>
            <person name="Bowman J.P."/>
        </authorList>
    </citation>
    <scope>NUCLEOTIDE SEQUENCE [LARGE SCALE GENOMIC DNA]</scope>
    <source>
        <strain evidence="2 3">JCM 31606</strain>
    </source>
</reference>
<organism evidence="2 3">
    <name type="scientific">Massilia terrae</name>
    <dbReference type="NCBI Taxonomy" id="1811224"/>
    <lineage>
        <taxon>Bacteria</taxon>
        <taxon>Pseudomonadati</taxon>
        <taxon>Pseudomonadota</taxon>
        <taxon>Betaproteobacteria</taxon>
        <taxon>Burkholderiales</taxon>
        <taxon>Oxalobacteraceae</taxon>
        <taxon>Telluria group</taxon>
        <taxon>Massilia</taxon>
    </lineage>
</organism>
<dbReference type="EMBL" id="JANUGU010000001">
    <property type="protein sequence ID" value="MCS0656915.1"/>
    <property type="molecule type" value="Genomic_DNA"/>
</dbReference>
<accession>A0ABT2CUP0</accession>
<keyword evidence="1" id="KW-1133">Transmembrane helix</keyword>